<comment type="caution">
    <text evidence="2">The sequence shown here is derived from an EMBL/GenBank/DDBJ whole genome shotgun (WGS) entry which is preliminary data.</text>
</comment>
<organism evidence="2 3">
    <name type="scientific">Ficus carica</name>
    <name type="common">Common fig</name>
    <dbReference type="NCBI Taxonomy" id="3494"/>
    <lineage>
        <taxon>Eukaryota</taxon>
        <taxon>Viridiplantae</taxon>
        <taxon>Streptophyta</taxon>
        <taxon>Embryophyta</taxon>
        <taxon>Tracheophyta</taxon>
        <taxon>Spermatophyta</taxon>
        <taxon>Magnoliopsida</taxon>
        <taxon>eudicotyledons</taxon>
        <taxon>Gunneridae</taxon>
        <taxon>Pentapetalae</taxon>
        <taxon>rosids</taxon>
        <taxon>fabids</taxon>
        <taxon>Rosales</taxon>
        <taxon>Moraceae</taxon>
        <taxon>Ficeae</taxon>
        <taxon>Ficus</taxon>
    </lineage>
</organism>
<gene>
    <name evidence="2" type="ORF">TIFTF001_010204</name>
</gene>
<protein>
    <submittedName>
        <fullName evidence="2">Uncharacterized protein</fullName>
    </submittedName>
</protein>
<dbReference type="Proteomes" id="UP001187192">
    <property type="component" value="Unassembled WGS sequence"/>
</dbReference>
<dbReference type="Gramene" id="FCD_00019538-RA">
    <property type="protein sequence ID" value="FCD_00019538-RA:cds"/>
    <property type="gene ID" value="FCD_00019538"/>
</dbReference>
<evidence type="ECO:0000313" key="3">
    <source>
        <dbReference type="Proteomes" id="UP001187192"/>
    </source>
</evidence>
<keyword evidence="1" id="KW-0732">Signal</keyword>
<proteinExistence type="predicted"/>
<name>A0AA87ZWL8_FICCA</name>
<feature type="signal peptide" evidence="1">
    <location>
        <begin position="1"/>
        <end position="27"/>
    </location>
</feature>
<dbReference type="EMBL" id="BTGU01000012">
    <property type="protein sequence ID" value="GMN40985.1"/>
    <property type="molecule type" value="Genomic_DNA"/>
</dbReference>
<evidence type="ECO:0000313" key="2">
    <source>
        <dbReference type="EMBL" id="GMN40985.1"/>
    </source>
</evidence>
<keyword evidence="3" id="KW-1185">Reference proteome</keyword>
<accession>A0AA87ZWL8</accession>
<sequence length="70" mass="7713">MARKIKFLFPWEVLLMVIFILATGAMASRDPGGAFTNVARRMAADCPWGGGRKNIGFNCPWGANRENTNP</sequence>
<feature type="chain" id="PRO_5041736194" evidence="1">
    <location>
        <begin position="28"/>
        <end position="70"/>
    </location>
</feature>
<dbReference type="AlphaFoldDB" id="A0AA87ZWL8"/>
<evidence type="ECO:0000256" key="1">
    <source>
        <dbReference type="SAM" id="SignalP"/>
    </source>
</evidence>
<reference evidence="2" key="1">
    <citation type="submission" date="2023-07" db="EMBL/GenBank/DDBJ databases">
        <title>draft genome sequence of fig (Ficus carica).</title>
        <authorList>
            <person name="Takahashi T."/>
            <person name="Nishimura K."/>
        </authorList>
    </citation>
    <scope>NUCLEOTIDE SEQUENCE</scope>
</reference>